<dbReference type="Gene3D" id="3.40.50.300">
    <property type="entry name" value="P-loop containing nucleotide triphosphate hydrolases"/>
    <property type="match status" value="1"/>
</dbReference>
<dbReference type="InterPro" id="IPR028350">
    <property type="entry name" value="DNAC/IstB-like"/>
</dbReference>
<dbReference type="RefSeq" id="WP_027621357.1">
    <property type="nucleotide sequence ID" value="NZ_CP025197.1"/>
</dbReference>
<evidence type="ECO:0000313" key="6">
    <source>
        <dbReference type="Proteomes" id="UP000233534"/>
    </source>
</evidence>
<dbReference type="InterPro" id="IPR047661">
    <property type="entry name" value="IstB"/>
</dbReference>
<dbReference type="InterPro" id="IPR027417">
    <property type="entry name" value="P-loop_NTPase"/>
</dbReference>
<dbReference type="GO" id="GO:0005524">
    <property type="term" value="F:ATP binding"/>
    <property type="evidence" value="ECO:0007669"/>
    <property type="project" value="UniProtKB-KW"/>
</dbReference>
<dbReference type="EMBL" id="CP025197">
    <property type="protein sequence ID" value="AUG56527.1"/>
    <property type="molecule type" value="Genomic_DNA"/>
</dbReference>
<accession>A0A2K9E4B8</accession>
<dbReference type="PIRSF" id="PIRSF003073">
    <property type="entry name" value="DNAC_TnpB_IstB"/>
    <property type="match status" value="1"/>
</dbReference>
<organism evidence="5 6">
    <name type="scientific">Acetivibrio saccincola</name>
    <dbReference type="NCBI Taxonomy" id="1677857"/>
    <lineage>
        <taxon>Bacteria</taxon>
        <taxon>Bacillati</taxon>
        <taxon>Bacillota</taxon>
        <taxon>Clostridia</taxon>
        <taxon>Eubacteriales</taxon>
        <taxon>Oscillospiraceae</taxon>
        <taxon>Acetivibrio</taxon>
    </lineage>
</organism>
<proteinExistence type="predicted"/>
<evidence type="ECO:0000313" key="5">
    <source>
        <dbReference type="EMBL" id="AUG58572.1"/>
    </source>
</evidence>
<dbReference type="Proteomes" id="UP000233534">
    <property type="component" value="Chromosome"/>
</dbReference>
<feature type="domain" description="IstB-like ATP-binding" evidence="3">
    <location>
        <begin position="11"/>
        <end position="237"/>
    </location>
</feature>
<dbReference type="KEGG" id="hsc:HVS_02875"/>
<dbReference type="NCBIfam" id="NF038214">
    <property type="entry name" value="IS21_help_AAA"/>
    <property type="match status" value="1"/>
</dbReference>
<dbReference type="KEGG" id="hsc:HVS_13535"/>
<dbReference type="AlphaFoldDB" id="A0A2K9E4B8"/>
<keyword evidence="6" id="KW-1185">Reference proteome</keyword>
<evidence type="ECO:0000259" key="3">
    <source>
        <dbReference type="Pfam" id="PF01695"/>
    </source>
</evidence>
<dbReference type="CDD" id="cd00009">
    <property type="entry name" value="AAA"/>
    <property type="match status" value="1"/>
</dbReference>
<name>A0A2K9E4B8_9FIRM</name>
<evidence type="ECO:0000313" key="4">
    <source>
        <dbReference type="EMBL" id="AUG56527.1"/>
    </source>
</evidence>
<sequence length="252" mass="29030">MLINPTIEKLRDMKLKVMAQLLSDSDPALRELSFEERLGIMVEKEWESRKNSRIKRYIHKASFSINACIEDIDYTSDRKIDKKTLQTLSTCTYIIQKLNIVITGKTGSGKTFLACALGNSACRHGYTVKYYRIPELLLEIQDAKNENIYSKFMNQLQNVKLLILDDIGLKSYTLEESRDILEVAESRYNKASTILSGQIPHTHWYDLFPDPTIADAIMDRIVHNAYILALDSKKSMREVMAEKMIREAEHSD</sequence>
<dbReference type="PANTHER" id="PTHR30050">
    <property type="entry name" value="CHROMOSOMAL REPLICATION INITIATOR PROTEIN DNAA"/>
    <property type="match status" value="1"/>
</dbReference>
<evidence type="ECO:0000256" key="2">
    <source>
        <dbReference type="ARBA" id="ARBA00022840"/>
    </source>
</evidence>
<dbReference type="Pfam" id="PF01695">
    <property type="entry name" value="IstB_IS21"/>
    <property type="match status" value="1"/>
</dbReference>
<evidence type="ECO:0000256" key="1">
    <source>
        <dbReference type="ARBA" id="ARBA00022741"/>
    </source>
</evidence>
<dbReference type="PANTHER" id="PTHR30050:SF4">
    <property type="entry name" value="ATP-BINDING PROTEIN RV3427C IN INSERTION SEQUENCE-RELATED"/>
    <property type="match status" value="1"/>
</dbReference>
<dbReference type="InterPro" id="IPR002611">
    <property type="entry name" value="IstB_ATP-bd"/>
</dbReference>
<dbReference type="SUPFAM" id="SSF52540">
    <property type="entry name" value="P-loop containing nucleoside triphosphate hydrolases"/>
    <property type="match status" value="1"/>
</dbReference>
<keyword evidence="2" id="KW-0067">ATP-binding</keyword>
<gene>
    <name evidence="4" type="ORF">HVS_02875</name>
    <name evidence="5" type="ORF">HVS_13535</name>
</gene>
<keyword evidence="1" id="KW-0547">Nucleotide-binding</keyword>
<reference evidence="5 6" key="1">
    <citation type="submission" date="2017-12" db="EMBL/GenBank/DDBJ databases">
        <title>Complete genome sequence of Herbivorax saccincola GGR1, a novel Cellulosome-producing hydrolytic bacterium in a thermophilic biogas plant, established by Illumina and Nanopore MinION sequencing.</title>
        <authorList>
            <person name="Pechtl A."/>
            <person name="Ruckert C."/>
            <person name="Koeck D.E."/>
            <person name="Maus I."/>
            <person name="Winkler A."/>
            <person name="Kalinowski J."/>
            <person name="Puhler A."/>
            <person name="Schwarz W.W."/>
            <person name="Zverlov V.V."/>
            <person name="Schluter A."/>
            <person name="Liebl W."/>
        </authorList>
    </citation>
    <scope>NUCLEOTIDE SEQUENCE [LARGE SCALE GENOMIC DNA]</scope>
    <source>
        <strain evidence="5">GGR1</strain>
        <strain evidence="6">SR1</strain>
    </source>
</reference>
<protein>
    <submittedName>
        <fullName evidence="5">Transposase/IS protein</fullName>
    </submittedName>
</protein>
<dbReference type="EMBL" id="CP025197">
    <property type="protein sequence ID" value="AUG58572.1"/>
    <property type="molecule type" value="Genomic_DNA"/>
</dbReference>
<dbReference type="GO" id="GO:0006260">
    <property type="term" value="P:DNA replication"/>
    <property type="evidence" value="ECO:0007669"/>
    <property type="project" value="TreeGrafter"/>
</dbReference>